<keyword evidence="1" id="KW-0472">Membrane</keyword>
<organism evidence="2 3">
    <name type="scientific">Sphenostylis stenocarpa</name>
    <dbReference type="NCBI Taxonomy" id="92480"/>
    <lineage>
        <taxon>Eukaryota</taxon>
        <taxon>Viridiplantae</taxon>
        <taxon>Streptophyta</taxon>
        <taxon>Embryophyta</taxon>
        <taxon>Tracheophyta</taxon>
        <taxon>Spermatophyta</taxon>
        <taxon>Magnoliopsida</taxon>
        <taxon>eudicotyledons</taxon>
        <taxon>Gunneridae</taxon>
        <taxon>Pentapetalae</taxon>
        <taxon>rosids</taxon>
        <taxon>fabids</taxon>
        <taxon>Fabales</taxon>
        <taxon>Fabaceae</taxon>
        <taxon>Papilionoideae</taxon>
        <taxon>50 kb inversion clade</taxon>
        <taxon>NPAAA clade</taxon>
        <taxon>indigoferoid/millettioid clade</taxon>
        <taxon>Phaseoleae</taxon>
        <taxon>Sphenostylis</taxon>
    </lineage>
</organism>
<evidence type="ECO:0000313" key="2">
    <source>
        <dbReference type="EMBL" id="CAJ1978283.1"/>
    </source>
</evidence>
<dbReference type="AlphaFoldDB" id="A0AA86W4M4"/>
<dbReference type="Proteomes" id="UP001189624">
    <property type="component" value="Chromosome 11"/>
</dbReference>
<keyword evidence="1" id="KW-1133">Transmembrane helix</keyword>
<proteinExistence type="predicted"/>
<protein>
    <submittedName>
        <fullName evidence="2">Uncharacterized protein</fullName>
    </submittedName>
</protein>
<dbReference type="Gramene" id="rna-AYBTSS11_LOCUS30472">
    <property type="protein sequence ID" value="CAJ1978283.1"/>
    <property type="gene ID" value="gene-AYBTSS11_LOCUS30472"/>
</dbReference>
<gene>
    <name evidence="2" type="ORF">AYBTSS11_LOCUS30472</name>
</gene>
<keyword evidence="1" id="KW-0812">Transmembrane</keyword>
<feature type="transmembrane region" description="Helical" evidence="1">
    <location>
        <begin position="50"/>
        <end position="67"/>
    </location>
</feature>
<accession>A0AA86W4M4</accession>
<name>A0AA86W4M4_9FABA</name>
<evidence type="ECO:0000313" key="3">
    <source>
        <dbReference type="Proteomes" id="UP001189624"/>
    </source>
</evidence>
<evidence type="ECO:0000256" key="1">
    <source>
        <dbReference type="SAM" id="Phobius"/>
    </source>
</evidence>
<reference evidence="2" key="1">
    <citation type="submission" date="2023-10" db="EMBL/GenBank/DDBJ databases">
        <authorList>
            <person name="Domelevo Entfellner J.-B."/>
        </authorList>
    </citation>
    <scope>NUCLEOTIDE SEQUENCE</scope>
</reference>
<feature type="transmembrane region" description="Helical" evidence="1">
    <location>
        <begin position="73"/>
        <end position="95"/>
    </location>
</feature>
<dbReference type="EMBL" id="OY731408">
    <property type="protein sequence ID" value="CAJ1978283.1"/>
    <property type="molecule type" value="Genomic_DNA"/>
</dbReference>
<sequence>MVLVRGAYGGARPWSWCWCHGANRGAYGGAGPSEFSSTVRFGWRREPRSVLVVLVLVRCGAWSGLGASVMVPIVVLMVVLVLVLVPGAMVLGPYLGARCHDADRGAYGGAGPGEFSGTGRIWSVHGVTGQLLVSRSWCWCHGADRGAYCGAGPGLGGGAMVLIVVVATVKMRRLERRDGFFAFLWVVVLRLSDNRANLEMRFSKSVLGLSDNRANPRTGFEGFVESPPMFLLETSEKEFKRRRDRRLDNPDRRLDHAGGRDSRLDFCSGKTAVRRDGGLVFPDSGLVPSRRETLFFGPKNPPILVRGGLIVSPRGLLGFGRLQIGSFLALFGGRARFGVYSCPLYPTGRPSAFCAEVIDRRVKELTLLSGYPSHTPSLRADNLPGKCCVVRFWDAPSTR</sequence>
<keyword evidence="3" id="KW-1185">Reference proteome</keyword>